<keyword evidence="2" id="KW-1185">Reference proteome</keyword>
<sequence length="72" mass="7882">MPTLSTETEAIIAAFEKQPNVIPDQVQNLCASIESSAAKGRGGGLGKCVWRIKAREPYFPFRLSLSFHAFAQ</sequence>
<organism evidence="1 2">
    <name type="scientific">Dyella nitratireducens</name>
    <dbReference type="NCBI Taxonomy" id="1849580"/>
    <lineage>
        <taxon>Bacteria</taxon>
        <taxon>Pseudomonadati</taxon>
        <taxon>Pseudomonadota</taxon>
        <taxon>Gammaproteobacteria</taxon>
        <taxon>Lysobacterales</taxon>
        <taxon>Rhodanobacteraceae</taxon>
        <taxon>Dyella</taxon>
    </lineage>
</organism>
<reference evidence="2" key="1">
    <citation type="journal article" date="2019" name="Int. J. Syst. Evol. Microbiol.">
        <title>The Global Catalogue of Microorganisms (GCM) 10K type strain sequencing project: providing services to taxonomists for standard genome sequencing and annotation.</title>
        <authorList>
            <consortium name="The Broad Institute Genomics Platform"/>
            <consortium name="The Broad Institute Genome Sequencing Center for Infectious Disease"/>
            <person name="Wu L."/>
            <person name="Ma J."/>
        </authorList>
    </citation>
    <scope>NUCLEOTIDE SEQUENCE [LARGE SCALE GENOMIC DNA]</scope>
    <source>
        <strain evidence="2">CGMCC 1.15439</strain>
    </source>
</reference>
<comment type="caution">
    <text evidence="1">The sequence shown here is derived from an EMBL/GenBank/DDBJ whole genome shotgun (WGS) entry which is preliminary data.</text>
</comment>
<dbReference type="EMBL" id="BMJA01000001">
    <property type="protein sequence ID" value="GGA16691.1"/>
    <property type="molecule type" value="Genomic_DNA"/>
</dbReference>
<evidence type="ECO:0000313" key="2">
    <source>
        <dbReference type="Proteomes" id="UP000620046"/>
    </source>
</evidence>
<dbReference type="Proteomes" id="UP000620046">
    <property type="component" value="Unassembled WGS sequence"/>
</dbReference>
<accession>A0ABQ1FIE8</accession>
<gene>
    <name evidence="1" type="ORF">GCM10010981_00440</name>
</gene>
<evidence type="ECO:0000313" key="1">
    <source>
        <dbReference type="EMBL" id="GGA16691.1"/>
    </source>
</evidence>
<name>A0ABQ1FIE8_9GAMM</name>
<proteinExistence type="predicted"/>
<dbReference type="RefSeq" id="WP_188792271.1">
    <property type="nucleotide sequence ID" value="NZ_BMJA01000001.1"/>
</dbReference>
<protein>
    <submittedName>
        <fullName evidence="1">Uncharacterized protein</fullName>
    </submittedName>
</protein>